<dbReference type="Pfam" id="PF12698">
    <property type="entry name" value="ABC2_membrane_3"/>
    <property type="match status" value="1"/>
</dbReference>
<dbReference type="InterPro" id="IPR021913">
    <property type="entry name" value="DUF3526"/>
</dbReference>
<evidence type="ECO:0000256" key="2">
    <source>
        <dbReference type="ARBA" id="ARBA00022692"/>
    </source>
</evidence>
<sequence length="489" mass="55171">MPMNWRNCTSTICTTNMVRSIAQKEFLSTLRDKRFVVLSVLVLLLLLAATVVGLYSAHTLQQERMVAQEEVNHQFHNSQDRHPHRMAHYGSFAFRPKSSLSFLDFGLDSFTGASVFMEAHRQNSANFSQAQQSSSLIRFGEMTVAFVLQMLLPLLIVFLCFGAFTQEKETGTLKILLSQGVSLRRIAWAKIKGYSKTVALVVTPALLLAAGLLFGQNGFDLHPDTVWRLLLFLSFYLVYFFIFIVLSVIISALHRRSSTALVTLLGIWILFCVIIPKAAANLGNTLYTTPTKAQMDADVHEEVAKGIDGHNAQDARAGGLKKELLRKYGVDSLSQLPVNVDGIIMAAGEEQSTRVYREHFDKLTNTFQQQNLISELAAFLNPYLAVRHLSMGMAGSDFSHYLHFQEEAEEYRYKLAQGLNHLQATRLTYKDKTTRLSSDTWKEFKPFSYETPPVQWALSHHVFSLAALFLWLVLVCTVGFRLIDKTQIV</sequence>
<evidence type="ECO:0000313" key="8">
    <source>
        <dbReference type="Proteomes" id="UP000271010"/>
    </source>
</evidence>
<dbReference type="PANTHER" id="PTHR43471:SF1">
    <property type="entry name" value="ABC TRANSPORTER PERMEASE PROTEIN NOSY-RELATED"/>
    <property type="match status" value="1"/>
</dbReference>
<feature type="transmembrane region" description="Helical" evidence="5">
    <location>
        <begin position="260"/>
        <end position="280"/>
    </location>
</feature>
<keyword evidence="4 5" id="KW-0472">Membrane</keyword>
<protein>
    <submittedName>
        <fullName evidence="7">DUF3526 domain-containing protein</fullName>
    </submittedName>
</protein>
<dbReference type="PANTHER" id="PTHR43471">
    <property type="entry name" value="ABC TRANSPORTER PERMEASE"/>
    <property type="match status" value="1"/>
</dbReference>
<accession>A0A3M9MS16</accession>
<evidence type="ECO:0000256" key="4">
    <source>
        <dbReference type="ARBA" id="ARBA00023136"/>
    </source>
</evidence>
<keyword evidence="2 5" id="KW-0812">Transmembrane</keyword>
<organism evidence="7 8">
    <name type="scientific">Rufibacter immobilis</name>
    <dbReference type="NCBI Taxonomy" id="1348778"/>
    <lineage>
        <taxon>Bacteria</taxon>
        <taxon>Pseudomonadati</taxon>
        <taxon>Bacteroidota</taxon>
        <taxon>Cytophagia</taxon>
        <taxon>Cytophagales</taxon>
        <taxon>Hymenobacteraceae</taxon>
        <taxon>Rufibacter</taxon>
    </lineage>
</organism>
<dbReference type="GO" id="GO:0140359">
    <property type="term" value="F:ABC-type transporter activity"/>
    <property type="evidence" value="ECO:0007669"/>
    <property type="project" value="InterPro"/>
</dbReference>
<dbReference type="GO" id="GO:0005886">
    <property type="term" value="C:plasma membrane"/>
    <property type="evidence" value="ECO:0007669"/>
    <property type="project" value="UniProtKB-SubCell"/>
</dbReference>
<feature type="transmembrane region" description="Helical" evidence="5">
    <location>
        <begin position="193"/>
        <end position="214"/>
    </location>
</feature>
<evidence type="ECO:0000256" key="5">
    <source>
        <dbReference type="SAM" id="Phobius"/>
    </source>
</evidence>
<evidence type="ECO:0000313" key="7">
    <source>
        <dbReference type="EMBL" id="RNI28306.1"/>
    </source>
</evidence>
<dbReference type="InterPro" id="IPR013525">
    <property type="entry name" value="ABC2_TM"/>
</dbReference>
<reference evidence="7 8" key="1">
    <citation type="submission" date="2018-11" db="EMBL/GenBank/DDBJ databases">
        <title>Rufibacter latericius sp. nov., isolated from water in Baiyang Lake.</title>
        <authorList>
            <person name="Yang Y."/>
        </authorList>
    </citation>
    <scope>NUCLEOTIDE SEQUENCE [LARGE SCALE GENOMIC DNA]</scope>
    <source>
        <strain evidence="7 8">MCC P1</strain>
    </source>
</reference>
<evidence type="ECO:0000256" key="1">
    <source>
        <dbReference type="ARBA" id="ARBA00004141"/>
    </source>
</evidence>
<feature type="transmembrane region" description="Helical" evidence="5">
    <location>
        <begin position="462"/>
        <end position="483"/>
    </location>
</feature>
<dbReference type="Proteomes" id="UP000271010">
    <property type="component" value="Unassembled WGS sequence"/>
</dbReference>
<feature type="transmembrane region" description="Helical" evidence="5">
    <location>
        <begin position="144"/>
        <end position="164"/>
    </location>
</feature>
<proteinExistence type="predicted"/>
<feature type="transmembrane region" description="Helical" evidence="5">
    <location>
        <begin position="226"/>
        <end position="253"/>
    </location>
</feature>
<feature type="transmembrane region" description="Helical" evidence="5">
    <location>
        <begin position="35"/>
        <end position="55"/>
    </location>
</feature>
<dbReference type="OrthoDB" id="184009at2"/>
<keyword evidence="8" id="KW-1185">Reference proteome</keyword>
<dbReference type="AlphaFoldDB" id="A0A3M9MS16"/>
<keyword evidence="3 5" id="KW-1133">Transmembrane helix</keyword>
<dbReference type="Pfam" id="PF12040">
    <property type="entry name" value="DUF3526"/>
    <property type="match status" value="1"/>
</dbReference>
<evidence type="ECO:0000259" key="6">
    <source>
        <dbReference type="Pfam" id="PF12698"/>
    </source>
</evidence>
<comment type="subcellular location">
    <subcellularLocation>
        <location evidence="1">Membrane</location>
        <topology evidence="1">Multi-pass membrane protein</topology>
    </subcellularLocation>
</comment>
<dbReference type="EMBL" id="RJJE01000017">
    <property type="protein sequence ID" value="RNI28306.1"/>
    <property type="molecule type" value="Genomic_DNA"/>
</dbReference>
<comment type="caution">
    <text evidence="7">The sequence shown here is derived from an EMBL/GenBank/DDBJ whole genome shotgun (WGS) entry which is preliminary data.</text>
</comment>
<evidence type="ECO:0000256" key="3">
    <source>
        <dbReference type="ARBA" id="ARBA00022989"/>
    </source>
</evidence>
<gene>
    <name evidence="7" type="ORF">EFA69_19825</name>
</gene>
<name>A0A3M9MS16_9BACT</name>
<feature type="domain" description="ABC-2 type transporter transmembrane" evidence="6">
    <location>
        <begin position="139"/>
        <end position="274"/>
    </location>
</feature>